<reference evidence="1 2" key="1">
    <citation type="submission" date="2016-03" db="EMBL/GenBank/DDBJ databases">
        <title>Pediococcus and Lactobacillus from brewery environment - whole genome sequencing and assembly.</title>
        <authorList>
            <person name="Behr J."/>
            <person name="Geissler A.J."/>
            <person name="Vogel R.F."/>
        </authorList>
    </citation>
    <scope>NUCLEOTIDE SEQUENCE [LARGE SCALE GENOMIC DNA]</scope>
    <source>
        <strain evidence="1 2">TMW 1.1995</strain>
    </source>
</reference>
<dbReference type="Proteomes" id="UP000093267">
    <property type="component" value="Chromosome"/>
</dbReference>
<dbReference type="RefSeq" id="WP_054706795.1">
    <property type="nucleotide sequence ID" value="NZ_CP014912.1"/>
</dbReference>
<name>A0A1B2J1I1_9LACO</name>
<evidence type="ECO:0000313" key="2">
    <source>
        <dbReference type="Proteomes" id="UP000093267"/>
    </source>
</evidence>
<sequence length="198" mass="22393">MRTVREQLLNAAKTGRLVEIYRYGDNAHFSVGNVLAVDDKFVLLKQINPDGAINGGGVYRLNTITRVIEQSDYLKSLVAVMALARERGYANVWQLDSIISSLDFKKKSILKTLLAWAFNADQVVTVGEHPGKREAVYTGFLGSLKNKQVVFNYVDRSDLSARWQVGLKYANMNFVEFNSFETLAITAILERYMSEDFH</sequence>
<protein>
    <submittedName>
        <fullName evidence="1">Uncharacterized protein</fullName>
    </submittedName>
</protein>
<accession>A0A1B2J1I1</accession>
<keyword evidence="2" id="KW-1185">Reference proteome</keyword>
<dbReference type="STRING" id="240427.AYR62_07360"/>
<dbReference type="KEGG" id="lpd:AYR62_07360"/>
<organism evidence="1 2">
    <name type="scientific">Secundilactobacillus paracollinoides</name>
    <dbReference type="NCBI Taxonomy" id="240427"/>
    <lineage>
        <taxon>Bacteria</taxon>
        <taxon>Bacillati</taxon>
        <taxon>Bacillota</taxon>
        <taxon>Bacilli</taxon>
        <taxon>Lactobacillales</taxon>
        <taxon>Lactobacillaceae</taxon>
        <taxon>Secundilactobacillus</taxon>
    </lineage>
</organism>
<proteinExistence type="predicted"/>
<evidence type="ECO:0000313" key="1">
    <source>
        <dbReference type="EMBL" id="ANZ68184.1"/>
    </source>
</evidence>
<gene>
    <name evidence="1" type="ORF">AYR63_14250</name>
</gene>
<dbReference type="EMBL" id="CP014924">
    <property type="protein sequence ID" value="ANZ68184.1"/>
    <property type="molecule type" value="Genomic_DNA"/>
</dbReference>
<dbReference type="OrthoDB" id="2303858at2"/>
<dbReference type="AlphaFoldDB" id="A0A1B2J1I1"/>